<dbReference type="PANTHER" id="PTHR36985">
    <property type="entry name" value="TRANSLOCATION AND ASSEMBLY MODULE SUBUNIT TAMB"/>
    <property type="match status" value="1"/>
</dbReference>
<reference evidence="6 7" key="2">
    <citation type="submission" date="2019-09" db="EMBL/GenBank/DDBJ databases">
        <authorList>
            <person name="Jin C."/>
        </authorList>
    </citation>
    <scope>NUCLEOTIDE SEQUENCE [LARGE SCALE GENOMIC DNA]</scope>
    <source>
        <strain evidence="6 7">BN140002</strain>
    </source>
</reference>
<protein>
    <recommendedName>
        <fullName evidence="5">Translocation and assembly module TamB C-terminal domain-containing protein</fullName>
    </recommendedName>
</protein>
<gene>
    <name evidence="6" type="ORF">F0L46_16835</name>
</gene>
<dbReference type="GO" id="GO:0009306">
    <property type="term" value="P:protein secretion"/>
    <property type="evidence" value="ECO:0007669"/>
    <property type="project" value="InterPro"/>
</dbReference>
<evidence type="ECO:0000256" key="2">
    <source>
        <dbReference type="ARBA" id="ARBA00022692"/>
    </source>
</evidence>
<comment type="caution">
    <text evidence="6">The sequence shown here is derived from an EMBL/GenBank/DDBJ whole genome shotgun (WGS) entry which is preliminary data.</text>
</comment>
<name>A0A5B2VCJ9_9HYPH</name>
<evidence type="ECO:0000313" key="7">
    <source>
        <dbReference type="Proteomes" id="UP000323142"/>
    </source>
</evidence>
<accession>A0A5B2VCJ9</accession>
<keyword evidence="2" id="KW-0812">Transmembrane</keyword>
<feature type="domain" description="Translocation and assembly module TamB C-terminal" evidence="5">
    <location>
        <begin position="1081"/>
        <end position="1433"/>
    </location>
</feature>
<keyword evidence="7" id="KW-1185">Reference proteome</keyword>
<keyword evidence="3" id="KW-1133">Transmembrane helix</keyword>
<dbReference type="OrthoDB" id="7784409at2"/>
<reference evidence="6 7" key="1">
    <citation type="submission" date="2019-09" db="EMBL/GenBank/DDBJ databases">
        <title>Salinarimonas rosea gen. nov., sp. nov., a new member of the a-2 subgroup of the Proteobacteria.</title>
        <authorList>
            <person name="Liu J."/>
        </authorList>
    </citation>
    <scope>NUCLEOTIDE SEQUENCE [LARGE SCALE GENOMIC DNA]</scope>
    <source>
        <strain evidence="6 7">BN140002</strain>
    </source>
</reference>
<evidence type="ECO:0000256" key="4">
    <source>
        <dbReference type="ARBA" id="ARBA00023136"/>
    </source>
</evidence>
<evidence type="ECO:0000259" key="5">
    <source>
        <dbReference type="Pfam" id="PF04357"/>
    </source>
</evidence>
<dbReference type="Proteomes" id="UP000323142">
    <property type="component" value="Unassembled WGS sequence"/>
</dbReference>
<evidence type="ECO:0000256" key="1">
    <source>
        <dbReference type="ARBA" id="ARBA00004167"/>
    </source>
</evidence>
<comment type="subcellular location">
    <subcellularLocation>
        <location evidence="1">Membrane</location>
        <topology evidence="1">Single-pass membrane protein</topology>
    </subcellularLocation>
</comment>
<dbReference type="InterPro" id="IPR007452">
    <property type="entry name" value="TamB_C"/>
</dbReference>
<dbReference type="Pfam" id="PF04357">
    <property type="entry name" value="TamB"/>
    <property type="match status" value="1"/>
</dbReference>
<proteinExistence type="predicted"/>
<evidence type="ECO:0000313" key="6">
    <source>
        <dbReference type="EMBL" id="KAA2236039.1"/>
    </source>
</evidence>
<sequence length="1434" mass="146835">MRLPRLLRPVLAGAVALLALAVVVVTVQPGRAQTDQGVLAGLISRLLSTPATRVSIGAVEGVLSSNAVIRDIRISDRDGVWLSVDRARLNWSRTALLRGRLQVDALEIDRIDLPRRPLPAEGEPPPSGDPILPELPVKVVVERFALGELALGAPVLGTPARLQAQGRATLGAPSEGLDLVFAATRRDAPGRLSIELAYVPQTARLRLDLVHDEPAGGLAARLLDLPGLPPVALKASGEGPLGAFAARLDFTAGPTIGAQGEARIARAGTAYRATLGLAAQIAGLVPPAVAPVFAGTTRLDGGAAFGDDGSVRLEGIGLASSLATLDVNGTVAPDRTLDLRVAGRALPEAANAVRPGEVALAELSLDLALRGPPLAPRVDGTIVAGGVRLPDLSLDRLDARLASSPEGNAATPDRFRFEVTADARGLALKDRDLGRAVGLRASLKARGTVDLEGVASVESARIETPTGEADFEGRVGTGVLAGTVRARLPSLEPLSGLAGSPLRGSARLTVGLTGSPSRVAARVDGELDGFSSRRPALDGLVGRSVTLAGLVRRLPDGFAVEGLRVNGANVEAVLDGRATAADADLGLRLSIPDLARLDPAIQAGRARVEARLTGGLDRPDVTATARLQNVRALDRPIPRLDLEVRGTDLTGALSARVSLDGEVSGKRAAGRLAIARPSPSGPLRLDDLDLAIGSVTLRGGVGVGPDGLATGQVALKAGNLDDLSPLVLTRLAGSIDAAVALSVREGVQVARIDAKGARLRLGTTELRALTADVEARDPLGQPRIDGRIAAESLAVAGQTFSRVRLEAQSRGASTAFDVTGAAQGFDLEARGTLTPAGTGNRVDLAAFQARRGAQRLSLANPASLVLDRGSVRIADLTLALGSGRLTVAGTAGAALDLDVRAVRVPLAAAEIVSPGLGLSGTLDGTARVTGTAASPTGTYQLAIQGLVAPQLREAGLGPLTVRAEGRLLDERASVQASIDAPRAGRLEVTGSVPLAATGNLDLAARGRIDLAVANAALGATGQRLAGNAAVDLAIRGDAARPDVTGAVTLEGAAFDDPLRGIRITGIRGRLAARGDNLVLEGVEAATPNGGTLAASGRVTLDPGAGFPGEIAITGRRAQLASGPEATAVADLDLTLGGPLARSPRIAGRIDLVTLDLSVPDRLPTTQRPLPGTRHVAPPPQAAARLKLERRRRDAAGGKGAAPFAAALDLTIVAQNRIFVRGRGIEAELGGELRLTGTTRDVAAVGAFDLRRGRLDILGQRLSFTRGRLDFTGDLTPSLDFVAETQAADITARIAVTGPASRPDFAITSDPDLPQDEVLSRLLFRRAAGGLTPGQALQLAQAVATLSGGGGGAFEQLRRSLGVDSLDITTGAGGGPAIGASRYISDRLRVGVRAGTRPEETGVTVDVDITRRLKLQGEAGADGSGSVGIAAEWEY</sequence>
<dbReference type="GO" id="GO:0005886">
    <property type="term" value="C:plasma membrane"/>
    <property type="evidence" value="ECO:0007669"/>
    <property type="project" value="InterPro"/>
</dbReference>
<organism evidence="6 7">
    <name type="scientific">Salinarimonas soli</name>
    <dbReference type="NCBI Taxonomy" id="1638099"/>
    <lineage>
        <taxon>Bacteria</taxon>
        <taxon>Pseudomonadati</taxon>
        <taxon>Pseudomonadota</taxon>
        <taxon>Alphaproteobacteria</taxon>
        <taxon>Hyphomicrobiales</taxon>
        <taxon>Salinarimonadaceae</taxon>
        <taxon>Salinarimonas</taxon>
    </lineage>
</organism>
<dbReference type="RefSeq" id="WP_149819642.1">
    <property type="nucleotide sequence ID" value="NZ_VUOA01000029.1"/>
</dbReference>
<evidence type="ECO:0000256" key="3">
    <source>
        <dbReference type="ARBA" id="ARBA00022989"/>
    </source>
</evidence>
<keyword evidence="4" id="KW-0472">Membrane</keyword>
<dbReference type="EMBL" id="VUOA01000029">
    <property type="protein sequence ID" value="KAA2236039.1"/>
    <property type="molecule type" value="Genomic_DNA"/>
</dbReference>
<dbReference type="GO" id="GO:0097347">
    <property type="term" value="C:TAM protein secretion complex"/>
    <property type="evidence" value="ECO:0007669"/>
    <property type="project" value="TreeGrafter"/>
</dbReference>
<dbReference type="PANTHER" id="PTHR36985:SF1">
    <property type="entry name" value="TRANSLOCATION AND ASSEMBLY MODULE SUBUNIT TAMB"/>
    <property type="match status" value="1"/>
</dbReference>